<feature type="region of interest" description="Disordered" evidence="13">
    <location>
        <begin position="758"/>
        <end position="778"/>
    </location>
</feature>
<dbReference type="NCBIfam" id="TIGR00418">
    <property type="entry name" value="thrS"/>
    <property type="match status" value="1"/>
</dbReference>
<dbReference type="FunFam" id="3.30.930.10:FF:000039">
    <property type="entry name" value="Threonyl-tRNA synthetase, mitochondrial"/>
    <property type="match status" value="1"/>
</dbReference>
<feature type="compositionally biased region" description="Pro residues" evidence="13">
    <location>
        <begin position="912"/>
        <end position="933"/>
    </location>
</feature>
<dbReference type="GO" id="GO:0004829">
    <property type="term" value="F:threonine-tRNA ligase activity"/>
    <property type="evidence" value="ECO:0007669"/>
    <property type="project" value="UniProtKB-EC"/>
</dbReference>
<dbReference type="EC" id="6.1.1.3" evidence="3"/>
<dbReference type="SUPFAM" id="SSF48464">
    <property type="entry name" value="ENTH/VHS domain"/>
    <property type="match status" value="1"/>
</dbReference>
<evidence type="ECO:0000256" key="10">
    <source>
        <dbReference type="ARBA" id="ARBA00023146"/>
    </source>
</evidence>
<comment type="subcellular location">
    <subcellularLocation>
        <location evidence="1">Mitochondrion matrix</location>
    </subcellularLocation>
</comment>
<dbReference type="Gene3D" id="3.30.980.10">
    <property type="entry name" value="Threonyl-trna Synthetase, Chain A, domain 2"/>
    <property type="match status" value="1"/>
</dbReference>
<dbReference type="Gene3D" id="1.25.40.90">
    <property type="match status" value="1"/>
</dbReference>
<evidence type="ECO:0000256" key="8">
    <source>
        <dbReference type="ARBA" id="ARBA00022946"/>
    </source>
</evidence>
<evidence type="ECO:0000256" key="4">
    <source>
        <dbReference type="ARBA" id="ARBA00022598"/>
    </source>
</evidence>
<comment type="catalytic activity">
    <reaction evidence="12">
        <text>tRNA(Thr) + L-threonine + ATP = L-threonyl-tRNA(Thr) + AMP + diphosphate + H(+)</text>
        <dbReference type="Rhea" id="RHEA:24624"/>
        <dbReference type="Rhea" id="RHEA-COMP:9670"/>
        <dbReference type="Rhea" id="RHEA-COMP:9704"/>
        <dbReference type="ChEBI" id="CHEBI:15378"/>
        <dbReference type="ChEBI" id="CHEBI:30616"/>
        <dbReference type="ChEBI" id="CHEBI:33019"/>
        <dbReference type="ChEBI" id="CHEBI:57926"/>
        <dbReference type="ChEBI" id="CHEBI:78442"/>
        <dbReference type="ChEBI" id="CHEBI:78534"/>
        <dbReference type="ChEBI" id="CHEBI:456215"/>
        <dbReference type="EC" id="6.1.1.3"/>
    </reaction>
</comment>
<dbReference type="CDD" id="cd01667">
    <property type="entry name" value="TGS_ThrRS"/>
    <property type="match status" value="1"/>
</dbReference>
<dbReference type="InterPro" id="IPR002314">
    <property type="entry name" value="aa-tRNA-synt_IIb"/>
</dbReference>
<gene>
    <name evidence="16" type="ORF">JZ751_000185</name>
</gene>
<proteinExistence type="inferred from homology"/>
<dbReference type="InterPro" id="IPR004154">
    <property type="entry name" value="Anticodon-bd"/>
</dbReference>
<dbReference type="InterPro" id="IPR033728">
    <property type="entry name" value="ThrRS_core"/>
</dbReference>
<keyword evidence="6" id="KW-0067">ATP-binding</keyword>
<feature type="compositionally biased region" description="Basic and acidic residues" evidence="13">
    <location>
        <begin position="516"/>
        <end position="531"/>
    </location>
</feature>
<feature type="compositionally biased region" description="Low complexity" evidence="13">
    <location>
        <begin position="383"/>
        <end position="417"/>
    </location>
</feature>
<dbReference type="InterPro" id="IPR018163">
    <property type="entry name" value="Thr/Ala-tRNA-synth_IIc_edit"/>
</dbReference>
<keyword evidence="7" id="KW-0648">Protein biosynthesis</keyword>
<accession>A0A8T2PV64</accession>
<feature type="domain" description="CID" evidence="15">
    <location>
        <begin position="1"/>
        <end position="90"/>
    </location>
</feature>
<feature type="compositionally biased region" description="Basic and acidic residues" evidence="13">
    <location>
        <begin position="638"/>
        <end position="649"/>
    </location>
</feature>
<evidence type="ECO:0000256" key="3">
    <source>
        <dbReference type="ARBA" id="ARBA00013163"/>
    </source>
</evidence>
<dbReference type="Gene3D" id="3.10.20.30">
    <property type="match status" value="1"/>
</dbReference>
<dbReference type="Gene3D" id="3.30.930.10">
    <property type="entry name" value="Bira Bifunctional Protein, Domain 2"/>
    <property type="match status" value="1"/>
</dbReference>
<evidence type="ECO:0000256" key="1">
    <source>
        <dbReference type="ARBA" id="ARBA00004305"/>
    </source>
</evidence>
<dbReference type="PANTHER" id="PTHR11451">
    <property type="entry name" value="THREONINE-TRNA LIGASE"/>
    <property type="match status" value="1"/>
</dbReference>
<evidence type="ECO:0000256" key="13">
    <source>
        <dbReference type="SAM" id="MobiDB-lite"/>
    </source>
</evidence>
<dbReference type="PRINTS" id="PR01047">
    <property type="entry name" value="TRNASYNTHTHR"/>
</dbReference>
<dbReference type="Pfam" id="PF04818">
    <property type="entry name" value="CID"/>
    <property type="match status" value="1"/>
</dbReference>
<dbReference type="InterPro" id="IPR045864">
    <property type="entry name" value="aa-tRNA-synth_II/BPL/LPL"/>
</dbReference>
<dbReference type="Proteomes" id="UP000824540">
    <property type="component" value="Unassembled WGS sequence"/>
</dbReference>
<dbReference type="Pfam" id="PF00587">
    <property type="entry name" value="tRNA-synt_2b"/>
    <property type="match status" value="1"/>
</dbReference>
<keyword evidence="10" id="KW-0030">Aminoacyl-tRNA synthetase</keyword>
<feature type="compositionally biased region" description="Gly residues" evidence="13">
    <location>
        <begin position="838"/>
        <end position="850"/>
    </location>
</feature>
<dbReference type="InterPro" id="IPR012947">
    <property type="entry name" value="tRNA_SAD"/>
</dbReference>
<feature type="domain" description="Aminoacyl-transfer RNA synthetases class-II family profile" evidence="14">
    <location>
        <begin position="1468"/>
        <end position="1681"/>
    </location>
</feature>
<dbReference type="GO" id="GO:0006435">
    <property type="term" value="P:threonyl-tRNA aminoacylation"/>
    <property type="evidence" value="ECO:0007669"/>
    <property type="project" value="InterPro"/>
</dbReference>
<name>A0A8T2PV64_9TELE</name>
<feature type="compositionally biased region" description="Polar residues" evidence="13">
    <location>
        <begin position="563"/>
        <end position="573"/>
    </location>
</feature>
<comment type="similarity">
    <text evidence="2">Belongs to the class-II aminoacyl-tRNA synthetase family.</text>
</comment>
<dbReference type="InterPro" id="IPR006195">
    <property type="entry name" value="aa-tRNA-synth_II"/>
</dbReference>
<comment type="caution">
    <text evidence="16">The sequence shown here is derived from an EMBL/GenBank/DDBJ whole genome shotgun (WGS) entry which is preliminary data.</text>
</comment>
<keyword evidence="4" id="KW-0436">Ligase</keyword>
<dbReference type="InterPro" id="IPR012675">
    <property type="entry name" value="Beta-grasp_dom_sf"/>
</dbReference>
<feature type="compositionally biased region" description="Polar residues" evidence="13">
    <location>
        <begin position="1038"/>
        <end position="1047"/>
    </location>
</feature>
<dbReference type="CDD" id="cd00771">
    <property type="entry name" value="ThrRS_core"/>
    <property type="match status" value="1"/>
</dbReference>
<dbReference type="GO" id="GO:0005524">
    <property type="term" value="F:ATP binding"/>
    <property type="evidence" value="ECO:0007669"/>
    <property type="project" value="UniProtKB-KW"/>
</dbReference>
<protein>
    <recommendedName>
        <fullName evidence="3">threonine--tRNA ligase</fullName>
        <ecNumber evidence="3">6.1.1.3</ecNumber>
    </recommendedName>
    <alternativeName>
        <fullName evidence="11">Threonyl-tRNA synthetase</fullName>
    </alternativeName>
</protein>
<reference evidence="16" key="1">
    <citation type="thesis" date="2021" institute="BYU ScholarsArchive" country="Provo, UT, USA">
        <title>Applications of and Algorithms for Genome Assembly and Genomic Analyses with an Emphasis on Marine Teleosts.</title>
        <authorList>
            <person name="Pickett B.D."/>
        </authorList>
    </citation>
    <scope>NUCLEOTIDE SEQUENCE</scope>
    <source>
        <strain evidence="16">HI-2016</strain>
    </source>
</reference>
<feature type="region of interest" description="Disordered" evidence="13">
    <location>
        <begin position="440"/>
        <end position="700"/>
    </location>
</feature>
<keyword evidence="8" id="KW-0809">Transit peptide</keyword>
<dbReference type="SUPFAM" id="SSF55186">
    <property type="entry name" value="ThrRS/AlaRS common domain"/>
    <property type="match status" value="1"/>
</dbReference>
<dbReference type="GO" id="GO:0005759">
    <property type="term" value="C:mitochondrial matrix"/>
    <property type="evidence" value="ECO:0007669"/>
    <property type="project" value="UniProtKB-SubCell"/>
</dbReference>
<evidence type="ECO:0000256" key="6">
    <source>
        <dbReference type="ARBA" id="ARBA00022840"/>
    </source>
</evidence>
<dbReference type="EMBL" id="JAFBMS010000001">
    <property type="protein sequence ID" value="KAG9355347.1"/>
    <property type="molecule type" value="Genomic_DNA"/>
</dbReference>
<organism evidence="16 17">
    <name type="scientific">Albula glossodonta</name>
    <name type="common">roundjaw bonefish</name>
    <dbReference type="NCBI Taxonomy" id="121402"/>
    <lineage>
        <taxon>Eukaryota</taxon>
        <taxon>Metazoa</taxon>
        <taxon>Chordata</taxon>
        <taxon>Craniata</taxon>
        <taxon>Vertebrata</taxon>
        <taxon>Euteleostomi</taxon>
        <taxon>Actinopterygii</taxon>
        <taxon>Neopterygii</taxon>
        <taxon>Teleostei</taxon>
        <taxon>Albuliformes</taxon>
        <taxon>Albulidae</taxon>
        <taxon>Albula</taxon>
    </lineage>
</organism>
<feature type="compositionally biased region" description="Low complexity" evidence="13">
    <location>
        <begin position="532"/>
        <end position="545"/>
    </location>
</feature>
<evidence type="ECO:0000256" key="2">
    <source>
        <dbReference type="ARBA" id="ARBA00008226"/>
    </source>
</evidence>
<feature type="region of interest" description="Disordered" evidence="13">
    <location>
        <begin position="210"/>
        <end position="296"/>
    </location>
</feature>
<feature type="region of interest" description="Disordered" evidence="13">
    <location>
        <begin position="334"/>
        <end position="353"/>
    </location>
</feature>
<evidence type="ECO:0000256" key="11">
    <source>
        <dbReference type="ARBA" id="ARBA00031900"/>
    </source>
</evidence>
<feature type="compositionally biased region" description="Low complexity" evidence="13">
    <location>
        <begin position="259"/>
        <end position="271"/>
    </location>
</feature>
<dbReference type="InterPro" id="IPR008942">
    <property type="entry name" value="ENTH_VHS"/>
</dbReference>
<evidence type="ECO:0000313" key="16">
    <source>
        <dbReference type="EMBL" id="KAG9355347.1"/>
    </source>
</evidence>
<dbReference type="Pfam" id="PF07973">
    <property type="entry name" value="tRNA_SAD"/>
    <property type="match status" value="1"/>
</dbReference>
<dbReference type="InterPro" id="IPR006569">
    <property type="entry name" value="CID_dom"/>
</dbReference>
<keyword evidence="17" id="KW-1185">Reference proteome</keyword>
<dbReference type="SUPFAM" id="SSF52954">
    <property type="entry name" value="Class II aaRS ABD-related"/>
    <property type="match status" value="1"/>
</dbReference>
<evidence type="ECO:0000259" key="14">
    <source>
        <dbReference type="PROSITE" id="PS50862"/>
    </source>
</evidence>
<evidence type="ECO:0000259" key="15">
    <source>
        <dbReference type="PROSITE" id="PS51391"/>
    </source>
</evidence>
<feature type="region of interest" description="Disordered" evidence="13">
    <location>
        <begin position="380"/>
        <end position="417"/>
    </location>
</feature>
<dbReference type="Pfam" id="PF03129">
    <property type="entry name" value="HGTP_anticodon"/>
    <property type="match status" value="1"/>
</dbReference>
<evidence type="ECO:0000256" key="5">
    <source>
        <dbReference type="ARBA" id="ARBA00022741"/>
    </source>
</evidence>
<dbReference type="PANTHER" id="PTHR11451:SF42">
    <property type="entry name" value="THREONINE--TRNA LIGASE"/>
    <property type="match status" value="1"/>
</dbReference>
<evidence type="ECO:0000256" key="7">
    <source>
        <dbReference type="ARBA" id="ARBA00022917"/>
    </source>
</evidence>
<sequence length="1795" mass="195839">MHIKTVSAGASHRLNLFYLANDVIQNCKRKNAIVYRTSFSEVLPEATLLVKDAKVRKSVERILNIWEERTTPVNPKVAMKSKIVAEFVPQAFIEQLTVHKHSVEEAELKEKQLAALRVDVCSTEALKRLKDKAGGKKFSQDFEEGSTKLQDFVSFLDKQVKRGPPLLETLNNADVFYEMQYKEVKIIANAYKTFANRVMHLKRKLDTLKSGLPGLEDSPVPSPSEDAPSPTGSESPFHDMEPGSTSIDGDEVGLTLGDAPSPLSSPGASPLQSIQHGEKDNRDVEDMELSEGEETESLSIIGGQMPAVEERVEKPVPVAVPSPITVNSQPLLAQEGNPVKQTPPPATPATPATPLLNLANVDLGKISSILSSLTSVMKSTGVSPVSRTSPGTPSTPSSQSSALKTPTTTPGGLPLAPNPLASILSRVDISPQGLLSALSKTQSPSAGLQGASHLQSVPSAASGGHNPSSTVPLCGPSSNPTETTPTLSPAPTQSPVPTPAPALNHKPLPGSGAYKQEMERKAGQEPEKGRESTPPVSSSPSSLESKINKFLQGNPGIRAFNLSDGQGSCSNSPLLAAENLDGTPVRDEAPGTPTQDEIMDQPGTEPFMTTGCGPTGVPLGPPSHNDGIRAGPNADAKSLGRAENQEFGRNKGYLSPTAYHGNSWEAPNSSQAQYGDGPAHSRDYRPLRHTDPTPSPRDAIQDRYCAGPGNPSHHLGDFYDSMREGAGEGERRGPTAGEHYPLHPLSATEHLKFAAGDHHLPEGMDQAPGGPPPSAMKHEAPHYRHIETLVSMSASGEGAPIEILGYNGSRRSSGERIQTVESIRVIERGMRPHPPRGGETGLGPGRGGWHGDARNPGLPPHRRADDASPRPPNPHQPFQFEERGHSMPYHGRDPSSLPPPNHQIPPSSFFSSPPPPIPPPPPPPIPKLPPPPQDFLSPPSSVMVGGVLVPVDRALSQPPSRVEGEERAGPVNHSTRSAGPSSLLGESPLFKELPHHGVAKEHFPSRQGPLLHRPGPSMGRPLESPSPPASPPLDPSLQHLQGRSTPPQAHGSHRPPPSSPRSAQLHVRPPHHQPHPHLPPHLQRPVLHGHHPRPLHPQPPHFDREPPHHGGKRPSLPFAGPPRGMFRGGLRGCSVSVLYLCLIRCYLPPLGQPALFFVATVVPVLWRRTGGQSDSQQLSPCLSERLHVFESLFEKHGQQVKKQEEEELRIHLPDGRTVKGTAGVTTPLVIAQKLRIKGALVSTVNGGLWELGRPLEAECELHLLGFDSAEGRQVVWRSGACVLSGVLEAQFGATVCREGSSTSGLFCDYQLENSSLALGEVEERCRETASHKLPFSSLELNMEELGELFKVLDNQTRLKLIEEEMSGPTATVYRCGDSVQVCSGPLVPHTGYLRVFKMHKLSAVTMEVEAGESGVQRLLGVCFPGEKEREEWEREQEEARRRDHRRIGKDQELFFFNDVSPGSCFFMPKGAHIYNTLTDFIKSEYRRRGFSEVMTPNLFSTALWERSGHWEHYSENMFMVHCPPHTYALKPMNCPAHCVMFEQRVRSWRELPLRWADFGALHRNELSGALTGLTRVRRFCQDDAHIFCTPEQLEAEITSCLEFVRSVYRVFGFSFRCLLSTRPTPCLGEQSLWDSAEQQLESSLQQFGEPWELNPGDGAFYGPKIDIQIRDAIGRQHQCATIQLDFQLPIRFNLQYVGPFWLSPAQVMVIPIGGSNEEYAQQVVKTFREEGLMADIDTDIGATLNKKILVGERERDNGTVSVRTRGGKQLGQRGLREVLKSLTELRETRSNQEDF</sequence>
<dbReference type="InterPro" id="IPR002320">
    <property type="entry name" value="Thr-tRNA-ligase_IIa"/>
</dbReference>
<dbReference type="PROSITE" id="PS50862">
    <property type="entry name" value="AA_TRNA_LIGASE_II"/>
    <property type="match status" value="1"/>
</dbReference>
<dbReference type="PROSITE" id="PS51391">
    <property type="entry name" value="CID"/>
    <property type="match status" value="1"/>
</dbReference>
<evidence type="ECO:0000256" key="12">
    <source>
        <dbReference type="ARBA" id="ARBA00049515"/>
    </source>
</evidence>
<keyword evidence="5" id="KW-0547">Nucleotide-binding</keyword>
<evidence type="ECO:0000256" key="9">
    <source>
        <dbReference type="ARBA" id="ARBA00023128"/>
    </source>
</evidence>
<feature type="region of interest" description="Disordered" evidence="13">
    <location>
        <begin position="825"/>
        <end position="1120"/>
    </location>
</feature>
<feature type="compositionally biased region" description="Basic and acidic residues" evidence="13">
    <location>
        <begin position="992"/>
        <end position="1004"/>
    </location>
</feature>
<feature type="compositionally biased region" description="Acidic residues" evidence="13">
    <location>
        <begin position="285"/>
        <end position="296"/>
    </location>
</feature>
<dbReference type="SUPFAM" id="SSF55681">
    <property type="entry name" value="Class II aaRS and biotin synthetases"/>
    <property type="match status" value="1"/>
</dbReference>
<feature type="compositionally biased region" description="Basic and acidic residues" evidence="13">
    <location>
        <begin position="880"/>
        <end position="893"/>
    </location>
</feature>
<dbReference type="OrthoDB" id="5423599at2759"/>
<feature type="compositionally biased region" description="Pro residues" evidence="13">
    <location>
        <begin position="1024"/>
        <end position="1034"/>
    </location>
</feature>
<feature type="compositionally biased region" description="Basic and acidic residues" evidence="13">
    <location>
        <begin position="679"/>
        <end position="691"/>
    </location>
</feature>
<feature type="compositionally biased region" description="Polar residues" evidence="13">
    <location>
        <begin position="440"/>
        <end position="491"/>
    </location>
</feature>
<evidence type="ECO:0000313" key="17">
    <source>
        <dbReference type="Proteomes" id="UP000824540"/>
    </source>
</evidence>
<dbReference type="Gene3D" id="6.10.250.2560">
    <property type="match status" value="1"/>
</dbReference>
<keyword evidence="9" id="KW-0496">Mitochondrion</keyword>